<dbReference type="PRINTS" id="PR00344">
    <property type="entry name" value="BCTRLSENSOR"/>
</dbReference>
<protein>
    <recommendedName>
        <fullName evidence="8">Sensor-like histidine kinase SenX3</fullName>
        <ecNumber evidence="3">2.7.13.3</ecNumber>
    </recommendedName>
</protein>
<feature type="transmembrane region" description="Helical" evidence="10">
    <location>
        <begin position="12"/>
        <end position="36"/>
    </location>
</feature>
<comment type="catalytic activity">
    <reaction evidence="1">
        <text>ATP + protein L-histidine = ADP + protein N-phospho-L-histidine.</text>
        <dbReference type="EC" id="2.7.13.3"/>
    </reaction>
</comment>
<dbReference type="CDD" id="cd00075">
    <property type="entry name" value="HATPase"/>
    <property type="match status" value="1"/>
</dbReference>
<keyword evidence="5" id="KW-0808">Transferase</keyword>
<evidence type="ECO:0000256" key="6">
    <source>
        <dbReference type="ARBA" id="ARBA00022777"/>
    </source>
</evidence>
<evidence type="ECO:0000256" key="8">
    <source>
        <dbReference type="ARBA" id="ARBA00039401"/>
    </source>
</evidence>
<dbReference type="SMART" id="SM00388">
    <property type="entry name" value="HisKA"/>
    <property type="match status" value="1"/>
</dbReference>
<dbReference type="Proteomes" id="UP001501676">
    <property type="component" value="Unassembled WGS sequence"/>
</dbReference>
<dbReference type="SUPFAM" id="SSF47384">
    <property type="entry name" value="Homodimeric domain of signal transducing histidine kinase"/>
    <property type="match status" value="1"/>
</dbReference>
<comment type="subcellular location">
    <subcellularLocation>
        <location evidence="2">Cell membrane</location>
    </subcellularLocation>
</comment>
<gene>
    <name evidence="12" type="ORF">GCM10020369_68470</name>
</gene>
<dbReference type="Pfam" id="PF02518">
    <property type="entry name" value="HATPase_c"/>
    <property type="match status" value="1"/>
</dbReference>
<keyword evidence="7" id="KW-0902">Two-component regulatory system</keyword>
<organism evidence="12 13">
    <name type="scientific">Cryptosporangium minutisporangium</name>
    <dbReference type="NCBI Taxonomy" id="113569"/>
    <lineage>
        <taxon>Bacteria</taxon>
        <taxon>Bacillati</taxon>
        <taxon>Actinomycetota</taxon>
        <taxon>Actinomycetes</taxon>
        <taxon>Cryptosporangiales</taxon>
        <taxon>Cryptosporangiaceae</taxon>
        <taxon>Cryptosporangium</taxon>
    </lineage>
</organism>
<dbReference type="InterPro" id="IPR036097">
    <property type="entry name" value="HisK_dim/P_sf"/>
</dbReference>
<keyword evidence="6" id="KW-0418">Kinase</keyword>
<feature type="compositionally biased region" description="Basic and acidic residues" evidence="9">
    <location>
        <begin position="410"/>
        <end position="419"/>
    </location>
</feature>
<feature type="region of interest" description="Disordered" evidence="9">
    <location>
        <begin position="402"/>
        <end position="503"/>
    </location>
</feature>
<sequence length="503" mass="53178">MQPLTIVAVDLASALLIGVPAVLLGAVVGAVLFALVRRPQQPEVAPAPVTPLDLDLARRSLDGLGIGVVVLDPRDDVVLANPAARRLGVVRDGRIGHSVLRAFSRQVRQIGEVRETEVELPRGRGLEPLGVRVRAAPLGVSGHAVMQVEDVTEAHRLANVRRDFVANVSHELKTPVGALSLLAEAMLDAVDDPATVQRFAERIRLESGRLGRLVQELIELSRLQGADPLPEPVAVPVDRVVSEVVDRTRTLAEGKSITVVSGGERGLVVEGNESQLVTAIVNLVENAVTYSPERTRVAIGTRRRGHLIEISVSDQGMGIGEADLDRIFERFYRADPARSRATGGTGLGLAIVKHIATNHGGSVDVWSVEGSGSTFTLRLPDPGCDSPGFEDFDALEDFDGLAEFSGGEADPGRPNRPGELDADASTARETAPPVAASAADGPDAVPAPVLTARESDPVRSGDRQTADAEATERTDAPDEANADETRGLETPTQRPTAVTRGEA</sequence>
<feature type="domain" description="Histidine kinase" evidence="11">
    <location>
        <begin position="167"/>
        <end position="383"/>
    </location>
</feature>
<dbReference type="SMART" id="SM00387">
    <property type="entry name" value="HATPase_c"/>
    <property type="match status" value="1"/>
</dbReference>
<dbReference type="InterPro" id="IPR005467">
    <property type="entry name" value="His_kinase_dom"/>
</dbReference>
<dbReference type="InterPro" id="IPR003594">
    <property type="entry name" value="HATPase_dom"/>
</dbReference>
<comment type="caution">
    <text evidence="12">The sequence shown here is derived from an EMBL/GenBank/DDBJ whole genome shotgun (WGS) entry which is preliminary data.</text>
</comment>
<feature type="compositionally biased region" description="Basic and acidic residues" evidence="9">
    <location>
        <begin position="453"/>
        <end position="476"/>
    </location>
</feature>
<evidence type="ECO:0000256" key="4">
    <source>
        <dbReference type="ARBA" id="ARBA00022553"/>
    </source>
</evidence>
<dbReference type="Pfam" id="PF00512">
    <property type="entry name" value="HisKA"/>
    <property type="match status" value="1"/>
</dbReference>
<keyword evidence="4" id="KW-0597">Phosphoprotein</keyword>
<dbReference type="PROSITE" id="PS50109">
    <property type="entry name" value="HIS_KIN"/>
    <property type="match status" value="1"/>
</dbReference>
<dbReference type="CDD" id="cd00082">
    <property type="entry name" value="HisKA"/>
    <property type="match status" value="1"/>
</dbReference>
<dbReference type="InterPro" id="IPR000014">
    <property type="entry name" value="PAS"/>
</dbReference>
<keyword evidence="10" id="KW-1133">Transmembrane helix</keyword>
<accession>A0ABP6T7S7</accession>
<dbReference type="InterPro" id="IPR036890">
    <property type="entry name" value="HATPase_C_sf"/>
</dbReference>
<keyword evidence="13" id="KW-1185">Reference proteome</keyword>
<dbReference type="InterPro" id="IPR003661">
    <property type="entry name" value="HisK_dim/P_dom"/>
</dbReference>
<dbReference type="EC" id="2.7.13.3" evidence="3"/>
<evidence type="ECO:0000256" key="3">
    <source>
        <dbReference type="ARBA" id="ARBA00012438"/>
    </source>
</evidence>
<evidence type="ECO:0000256" key="5">
    <source>
        <dbReference type="ARBA" id="ARBA00022679"/>
    </source>
</evidence>
<evidence type="ECO:0000313" key="12">
    <source>
        <dbReference type="EMBL" id="GAA3395419.1"/>
    </source>
</evidence>
<proteinExistence type="predicted"/>
<dbReference type="PANTHER" id="PTHR45453:SF1">
    <property type="entry name" value="PHOSPHATE REGULON SENSOR PROTEIN PHOR"/>
    <property type="match status" value="1"/>
</dbReference>
<evidence type="ECO:0000256" key="7">
    <source>
        <dbReference type="ARBA" id="ARBA00023012"/>
    </source>
</evidence>
<dbReference type="PANTHER" id="PTHR45453">
    <property type="entry name" value="PHOSPHATE REGULON SENSOR PROTEIN PHOR"/>
    <property type="match status" value="1"/>
</dbReference>
<keyword evidence="10" id="KW-0472">Membrane</keyword>
<keyword evidence="10" id="KW-0812">Transmembrane</keyword>
<dbReference type="InterPro" id="IPR050351">
    <property type="entry name" value="BphY/WalK/GraS-like"/>
</dbReference>
<name>A0ABP6T7S7_9ACTN</name>
<evidence type="ECO:0000259" key="11">
    <source>
        <dbReference type="PROSITE" id="PS50109"/>
    </source>
</evidence>
<dbReference type="InterPro" id="IPR004358">
    <property type="entry name" value="Sig_transdc_His_kin-like_C"/>
</dbReference>
<evidence type="ECO:0000313" key="13">
    <source>
        <dbReference type="Proteomes" id="UP001501676"/>
    </source>
</evidence>
<dbReference type="Gene3D" id="1.10.287.130">
    <property type="match status" value="1"/>
</dbReference>
<reference evidence="13" key="1">
    <citation type="journal article" date="2019" name="Int. J. Syst. Evol. Microbiol.">
        <title>The Global Catalogue of Microorganisms (GCM) 10K type strain sequencing project: providing services to taxonomists for standard genome sequencing and annotation.</title>
        <authorList>
            <consortium name="The Broad Institute Genomics Platform"/>
            <consortium name="The Broad Institute Genome Sequencing Center for Infectious Disease"/>
            <person name="Wu L."/>
            <person name="Ma J."/>
        </authorList>
    </citation>
    <scope>NUCLEOTIDE SEQUENCE [LARGE SCALE GENOMIC DNA]</scope>
    <source>
        <strain evidence="13">JCM 9458</strain>
    </source>
</reference>
<feature type="compositionally biased region" description="Low complexity" evidence="9">
    <location>
        <begin position="431"/>
        <end position="449"/>
    </location>
</feature>
<dbReference type="Gene3D" id="3.30.565.10">
    <property type="entry name" value="Histidine kinase-like ATPase, C-terminal domain"/>
    <property type="match status" value="1"/>
</dbReference>
<evidence type="ECO:0000256" key="2">
    <source>
        <dbReference type="ARBA" id="ARBA00004236"/>
    </source>
</evidence>
<dbReference type="EMBL" id="BAAAYN010000048">
    <property type="protein sequence ID" value="GAA3395419.1"/>
    <property type="molecule type" value="Genomic_DNA"/>
</dbReference>
<evidence type="ECO:0000256" key="1">
    <source>
        <dbReference type="ARBA" id="ARBA00000085"/>
    </source>
</evidence>
<dbReference type="SUPFAM" id="SSF55874">
    <property type="entry name" value="ATPase domain of HSP90 chaperone/DNA topoisomerase II/histidine kinase"/>
    <property type="match status" value="1"/>
</dbReference>
<evidence type="ECO:0000256" key="9">
    <source>
        <dbReference type="SAM" id="MobiDB-lite"/>
    </source>
</evidence>
<dbReference type="CDD" id="cd00130">
    <property type="entry name" value="PAS"/>
    <property type="match status" value="1"/>
</dbReference>
<evidence type="ECO:0000256" key="10">
    <source>
        <dbReference type="SAM" id="Phobius"/>
    </source>
</evidence>